<dbReference type="SMART" id="SM00448">
    <property type="entry name" value="REC"/>
    <property type="match status" value="1"/>
</dbReference>
<dbReference type="Gene3D" id="1.10.3210.10">
    <property type="entry name" value="Hypothetical protein af1432"/>
    <property type="match status" value="1"/>
</dbReference>
<dbReference type="Pfam" id="PF00072">
    <property type="entry name" value="Response_reg"/>
    <property type="match status" value="1"/>
</dbReference>
<dbReference type="GO" id="GO:0008081">
    <property type="term" value="F:phosphoric diester hydrolase activity"/>
    <property type="evidence" value="ECO:0007669"/>
    <property type="project" value="UniProtKB-ARBA"/>
</dbReference>
<name>A0A346NIS1_9ALTE</name>
<dbReference type="SMART" id="SM00471">
    <property type="entry name" value="HDc"/>
    <property type="match status" value="1"/>
</dbReference>
<evidence type="ECO:0000259" key="3">
    <source>
        <dbReference type="PROSITE" id="PS51832"/>
    </source>
</evidence>
<dbReference type="Gene3D" id="3.40.50.2300">
    <property type="match status" value="1"/>
</dbReference>
<dbReference type="EMBL" id="CP031769">
    <property type="protein sequence ID" value="AXR05428.1"/>
    <property type="molecule type" value="Genomic_DNA"/>
</dbReference>
<protein>
    <submittedName>
        <fullName evidence="4">Response regulator</fullName>
    </submittedName>
</protein>
<keyword evidence="5" id="KW-1185">Reference proteome</keyword>
<dbReference type="InterPro" id="IPR052020">
    <property type="entry name" value="Cyclic_di-GMP/3'3'-cGAMP_PDE"/>
</dbReference>
<dbReference type="SUPFAM" id="SSF109604">
    <property type="entry name" value="HD-domain/PDEase-like"/>
    <property type="match status" value="1"/>
</dbReference>
<dbReference type="PANTHER" id="PTHR45228:SF5">
    <property type="entry name" value="CYCLIC DI-GMP PHOSPHODIESTERASE VC_1348-RELATED"/>
    <property type="match status" value="1"/>
</dbReference>
<accession>A0A346NIS1</accession>
<dbReference type="SUPFAM" id="SSF52172">
    <property type="entry name" value="CheY-like"/>
    <property type="match status" value="1"/>
</dbReference>
<proteinExistence type="predicted"/>
<dbReference type="KEGG" id="salm:D0Y50_03020"/>
<dbReference type="Pfam" id="PF13487">
    <property type="entry name" value="HD_5"/>
    <property type="match status" value="1"/>
</dbReference>
<dbReference type="InterPro" id="IPR037522">
    <property type="entry name" value="HD_GYP_dom"/>
</dbReference>
<evidence type="ECO:0000259" key="2">
    <source>
        <dbReference type="PROSITE" id="PS50110"/>
    </source>
</evidence>
<dbReference type="PANTHER" id="PTHR45228">
    <property type="entry name" value="CYCLIC DI-GMP PHOSPHODIESTERASE TM_0186-RELATED"/>
    <property type="match status" value="1"/>
</dbReference>
<keyword evidence="1" id="KW-0597">Phosphoprotein</keyword>
<dbReference type="RefSeq" id="WP_108565455.1">
    <property type="nucleotide sequence ID" value="NZ_CP031769.1"/>
</dbReference>
<dbReference type="AlphaFoldDB" id="A0A346NIS1"/>
<reference evidence="4 5" key="1">
    <citation type="submission" date="2018-08" db="EMBL/GenBank/DDBJ databases">
        <title>Salinimonas sediminis sp. nov., a piezophilic bacterium isolated from a deep-sea sediment sample from the New Britain Trench.</title>
        <authorList>
            <person name="Cao J."/>
        </authorList>
    </citation>
    <scope>NUCLEOTIDE SEQUENCE [LARGE SCALE GENOMIC DNA]</scope>
    <source>
        <strain evidence="4 5">N102</strain>
    </source>
</reference>
<dbReference type="OrthoDB" id="9802066at2"/>
<dbReference type="PROSITE" id="PS51832">
    <property type="entry name" value="HD_GYP"/>
    <property type="match status" value="1"/>
</dbReference>
<organism evidence="4 5">
    <name type="scientific">Salinimonas sediminis</name>
    <dbReference type="NCBI Taxonomy" id="2303538"/>
    <lineage>
        <taxon>Bacteria</taxon>
        <taxon>Pseudomonadati</taxon>
        <taxon>Pseudomonadota</taxon>
        <taxon>Gammaproteobacteria</taxon>
        <taxon>Alteromonadales</taxon>
        <taxon>Alteromonadaceae</taxon>
        <taxon>Alteromonas/Salinimonas group</taxon>
        <taxon>Salinimonas</taxon>
    </lineage>
</organism>
<dbReference type="InterPro" id="IPR003607">
    <property type="entry name" value="HD/PDEase_dom"/>
</dbReference>
<evidence type="ECO:0000313" key="4">
    <source>
        <dbReference type="EMBL" id="AXR05428.1"/>
    </source>
</evidence>
<feature type="modified residue" description="4-aspartylphosphate" evidence="1">
    <location>
        <position position="57"/>
    </location>
</feature>
<dbReference type="InterPro" id="IPR011006">
    <property type="entry name" value="CheY-like_superfamily"/>
</dbReference>
<feature type="domain" description="Response regulatory" evidence="2">
    <location>
        <begin position="9"/>
        <end position="124"/>
    </location>
</feature>
<feature type="domain" description="HD-GYP" evidence="3">
    <location>
        <begin position="144"/>
        <end position="341"/>
    </location>
</feature>
<dbReference type="GO" id="GO:0000160">
    <property type="term" value="P:phosphorelay signal transduction system"/>
    <property type="evidence" value="ECO:0007669"/>
    <property type="project" value="InterPro"/>
</dbReference>
<dbReference type="Proteomes" id="UP000262073">
    <property type="component" value="Chromosome"/>
</dbReference>
<dbReference type="CDD" id="cd00077">
    <property type="entry name" value="HDc"/>
    <property type="match status" value="1"/>
</dbReference>
<dbReference type="PROSITE" id="PS50110">
    <property type="entry name" value="RESPONSE_REGULATORY"/>
    <property type="match status" value="1"/>
</dbReference>
<gene>
    <name evidence="4" type="ORF">D0Y50_03020</name>
</gene>
<sequence>MTDTAVTFTILVVDDEPANIDILKDILLPYYKVKVAPSGPLALKIIERNAPDLVLLDVMMPHMDGLEVCAKLKSQVAWTDIPVIFVTALGMGEDEARGFAAGAVDYIAKPIVPALVLARVKTHLALAHQRKTIEQQVQQRTRELRESQLSAISMLATAGHYNDTDTGVHIWRMAAYARALAMAAGWTVAQADLLGQAATMHDTGKIGIPDAILKAPRRLTDAEMAIMRTHARIGRDILVQSDSPLFQLAAEVAWCHHEKWDGTGYPRQLSGQDIPESARIVALADVFDALTMARPYKDAWPVDKAIAFLREQAGRHFDPTLVSLFCEHEAHMLEIKQRWYQQEQDASTSLRHNWFDTILLE</sequence>
<dbReference type="InterPro" id="IPR001789">
    <property type="entry name" value="Sig_transdc_resp-reg_receiver"/>
</dbReference>
<evidence type="ECO:0000313" key="5">
    <source>
        <dbReference type="Proteomes" id="UP000262073"/>
    </source>
</evidence>
<evidence type="ECO:0000256" key="1">
    <source>
        <dbReference type="PROSITE-ProRule" id="PRU00169"/>
    </source>
</evidence>